<dbReference type="InterPro" id="IPR050545">
    <property type="entry name" value="Mycobact_MmpL"/>
</dbReference>
<name>A0A0Q2R070_MYCGO</name>
<dbReference type="STRING" id="1778.A9W97_22935"/>
<evidence type="ECO:0000256" key="4">
    <source>
        <dbReference type="ARBA" id="ARBA00022692"/>
    </source>
</evidence>
<feature type="transmembrane region" description="Helical" evidence="7">
    <location>
        <begin position="293"/>
        <end position="314"/>
    </location>
</feature>
<dbReference type="NCBIfam" id="TIGR00833">
    <property type="entry name" value="actII"/>
    <property type="match status" value="1"/>
</dbReference>
<accession>A0A0Q2R070</accession>
<feature type="transmembrane region" description="Helical" evidence="7">
    <location>
        <begin position="375"/>
        <end position="394"/>
    </location>
</feature>
<dbReference type="GO" id="GO:0005886">
    <property type="term" value="C:plasma membrane"/>
    <property type="evidence" value="ECO:0007669"/>
    <property type="project" value="UniProtKB-SubCell"/>
</dbReference>
<evidence type="ECO:0000313" key="10">
    <source>
        <dbReference type="Proteomes" id="UP000051677"/>
    </source>
</evidence>
<dbReference type="EMBL" id="LKTM01000311">
    <property type="protein sequence ID" value="KQH77478.1"/>
    <property type="molecule type" value="Genomic_DNA"/>
</dbReference>
<dbReference type="PANTHER" id="PTHR33406:SF6">
    <property type="entry name" value="MEMBRANE PROTEIN YDGH-RELATED"/>
    <property type="match status" value="1"/>
</dbReference>
<dbReference type="SUPFAM" id="SSF82866">
    <property type="entry name" value="Multidrug efflux transporter AcrB transmembrane domain"/>
    <property type="match status" value="2"/>
</dbReference>
<dbReference type="InterPro" id="IPR004707">
    <property type="entry name" value="MmpL_fam"/>
</dbReference>
<proteinExistence type="inferred from homology"/>
<keyword evidence="6 7" id="KW-0472">Membrane</keyword>
<feature type="transmembrane region" description="Helical" evidence="7">
    <location>
        <begin position="245"/>
        <end position="272"/>
    </location>
</feature>
<organism evidence="9 10">
    <name type="scientific">Mycobacterium gordonae</name>
    <dbReference type="NCBI Taxonomy" id="1778"/>
    <lineage>
        <taxon>Bacteria</taxon>
        <taxon>Bacillati</taxon>
        <taxon>Actinomycetota</taxon>
        <taxon>Actinomycetes</taxon>
        <taxon>Mycobacteriales</taxon>
        <taxon>Mycobacteriaceae</taxon>
        <taxon>Mycobacterium</taxon>
    </lineage>
</organism>
<dbReference type="FunFam" id="1.20.1640.10:FF:000018">
    <property type="entry name" value="Transmembrane transport protein MmpL10"/>
    <property type="match status" value="1"/>
</dbReference>
<comment type="similarity">
    <text evidence="2">Belongs to the resistance-nodulation-cell division (RND) (TC 2.A.6) family. MmpL subfamily.</text>
</comment>
<feature type="transmembrane region" description="Helical" evidence="7">
    <location>
        <begin position="863"/>
        <end position="884"/>
    </location>
</feature>
<feature type="transmembrane region" description="Helical" evidence="7">
    <location>
        <begin position="14"/>
        <end position="37"/>
    </location>
</feature>
<reference evidence="9 10" key="1">
    <citation type="submission" date="2015-10" db="EMBL/GenBank/DDBJ databases">
        <title>Mycobacterium gordonae draft genome assembly.</title>
        <authorList>
            <person name="Ustinova V."/>
            <person name="Smirnova T."/>
            <person name="Blagodatskikh K."/>
            <person name="Varlamov D."/>
            <person name="Larionova E."/>
            <person name="Chernousova L."/>
        </authorList>
    </citation>
    <scope>NUCLEOTIDE SEQUENCE [LARGE SCALE GENOMIC DNA]</scope>
    <source>
        <strain evidence="9 10">CTRI 14-8773</strain>
    </source>
</reference>
<evidence type="ECO:0000256" key="2">
    <source>
        <dbReference type="ARBA" id="ARBA00010157"/>
    </source>
</evidence>
<evidence type="ECO:0000256" key="6">
    <source>
        <dbReference type="ARBA" id="ARBA00023136"/>
    </source>
</evidence>
<feature type="transmembrane region" description="Helical" evidence="7">
    <location>
        <begin position="326"/>
        <end position="354"/>
    </location>
</feature>
<protein>
    <recommendedName>
        <fullName evidence="8">Membrane transport protein MMPL domain-containing protein</fullName>
    </recommendedName>
</protein>
<keyword evidence="5 7" id="KW-1133">Transmembrane helix</keyword>
<feature type="transmembrane region" description="Helical" evidence="7">
    <location>
        <begin position="819"/>
        <end position="842"/>
    </location>
</feature>
<dbReference type="InterPro" id="IPR004869">
    <property type="entry name" value="MMPL_dom"/>
</dbReference>
<feature type="transmembrane region" description="Helical" evidence="7">
    <location>
        <begin position="762"/>
        <end position="781"/>
    </location>
</feature>
<dbReference type="Gene3D" id="1.20.1640.10">
    <property type="entry name" value="Multidrug efflux transporter AcrB transmembrane domain"/>
    <property type="match status" value="2"/>
</dbReference>
<dbReference type="Proteomes" id="UP000051677">
    <property type="component" value="Unassembled WGS sequence"/>
</dbReference>
<gene>
    <name evidence="9" type="ORF">AO501_13355</name>
</gene>
<feature type="domain" description="Membrane transport protein MMPL" evidence="8">
    <location>
        <begin position="599"/>
        <end position="934"/>
    </location>
</feature>
<keyword evidence="3" id="KW-1003">Cell membrane</keyword>
<evidence type="ECO:0000259" key="8">
    <source>
        <dbReference type="Pfam" id="PF03176"/>
    </source>
</evidence>
<feature type="transmembrane region" description="Helical" evidence="7">
    <location>
        <begin position="199"/>
        <end position="225"/>
    </location>
</feature>
<dbReference type="RefSeq" id="WP_055579654.1">
    <property type="nucleotide sequence ID" value="NZ_LKTM01000311.1"/>
</dbReference>
<evidence type="ECO:0000313" key="9">
    <source>
        <dbReference type="EMBL" id="KQH77478.1"/>
    </source>
</evidence>
<feature type="domain" description="Membrane transport protein MMPL" evidence="8">
    <location>
        <begin position="51"/>
        <end position="379"/>
    </location>
</feature>
<feature type="transmembrane region" description="Helical" evidence="7">
    <location>
        <begin position="788"/>
        <end position="813"/>
    </location>
</feature>
<dbReference type="AlphaFoldDB" id="A0A0Q2R070"/>
<evidence type="ECO:0000256" key="5">
    <source>
        <dbReference type="ARBA" id="ARBA00022989"/>
    </source>
</evidence>
<comment type="caution">
    <text evidence="9">The sequence shown here is derived from an EMBL/GenBank/DDBJ whole genome shotgun (WGS) entry which is preliminary data.</text>
</comment>
<dbReference type="FunFam" id="1.20.1640.10:FF:000020">
    <property type="entry name" value="Transmembrane transport protein MmpL10"/>
    <property type="match status" value="1"/>
</dbReference>
<sequence>MNTNTDSRPRFMRFVRAFAIPIILVWLLLTLAVNLLVPPIESVARTHAVTMSPQDAPAMIAAKRIGATFHESDSDSIVMVVLESNKDLGDQAHAYYDGLITKLAADTKHVQHVQNLWGDRITAAGSQSGDGKAAYVQLNVAGNQGSTLGNESVDAVRKIVDESKPPPGLKTYVTGPAALTTDMNEAADKSMFKMMGVTGVVIMIMLFVVYRSVVTVLLVLVMVGFEMGTARGVIALLGRYDLLGFSTFVVAMLSSLAIAAGTDYAIFLIGRYQEARQNGEDRETAYYSMFRGTYHVILGSGLTIAGASFCLHFARLSYFKALGIPSALGLLIVIAGALTAAPAIVAVATRFGLLDPKRMIKTRGWRRMGTATVRWPGPIFVASLLIALVGLLIVPTMSISYNDRYYIPSNLPSNVGYNAAEKHFSAARLNPDILMIEGDHDMRNSSDMIILDRIAKDIFRTPGIARVQSITRPLGGPIEHSSIPFQVSMQALPIQQNLQFMKDRMADMLTMSDDLGVMIGSMQRMQGLMKQMSGTTHHMVGDMGAMKATLDEMRDHLADFDDFARPFRSYLYWEQHCFNIPACWAAKSVFEAIDGVDKFSSDMTTLIGDMNNIDALLPRMLAEFPPIIAVAQSMQGTLLTLHSSFSGLVTQMSRMTDTASAMGQAFDSSKADDYFYLPPEAFDNPDFQRGLKLFLSPDGKAARFIITHDSDPATPKGIAAVKPELNAAHEAVKGTPLANARFYLTGTAAVYNDIQTGSQFDLLIVGIAALTLIFVVMVVITRALVASLVIVGTVLLSLGAAFGLSVLVWQHILGLDLNWIAPVFGLIILLAVGSDYNLLLVSRFQEEIGAGLRTGIIRSMGETGGVVTAAGLVFAFTMMSMAASDLSSIGQAGSTIGLGLLFDTLIVRSLMTPSIAALLGRWFWWPLKVRPRPASSMLRPFGPRRLVRSLLLGEEADAAKPVEHREPVRV</sequence>
<evidence type="ECO:0000256" key="1">
    <source>
        <dbReference type="ARBA" id="ARBA00004651"/>
    </source>
</evidence>
<comment type="subcellular location">
    <subcellularLocation>
        <location evidence="1">Cell membrane</location>
        <topology evidence="1">Multi-pass membrane protein</topology>
    </subcellularLocation>
</comment>
<dbReference type="Pfam" id="PF03176">
    <property type="entry name" value="MMPL"/>
    <property type="match status" value="2"/>
</dbReference>
<evidence type="ECO:0000256" key="7">
    <source>
        <dbReference type="SAM" id="Phobius"/>
    </source>
</evidence>
<evidence type="ECO:0000256" key="3">
    <source>
        <dbReference type="ARBA" id="ARBA00022475"/>
    </source>
</evidence>
<dbReference type="PANTHER" id="PTHR33406">
    <property type="entry name" value="MEMBRANE PROTEIN MJ1562-RELATED"/>
    <property type="match status" value="1"/>
</dbReference>
<keyword evidence="4 7" id="KW-0812">Transmembrane</keyword>
<feature type="transmembrane region" description="Helical" evidence="7">
    <location>
        <begin position="896"/>
        <end position="924"/>
    </location>
</feature>